<feature type="region of interest" description="Disordered" evidence="1">
    <location>
        <begin position="52"/>
        <end position="86"/>
    </location>
</feature>
<evidence type="ECO:0000256" key="1">
    <source>
        <dbReference type="SAM" id="MobiDB-lite"/>
    </source>
</evidence>
<dbReference type="AlphaFoldDB" id="A0A6V7NST6"/>
<proteinExistence type="predicted"/>
<sequence>MEPKWTSDAELYYQYHEETRLVQLLMALQDDFEYVRAFILYHDACVLATSVARNTRSSGTSRDMRYQNSAPRDVRPTSSSSRDISQEMIKQALGIGTQSSASTLSGT</sequence>
<protein>
    <submittedName>
        <fullName evidence="2">Uncharacterized protein</fullName>
    </submittedName>
</protein>
<accession>A0A6V7NST6</accession>
<name>A0A6V7NST6_ANACO</name>
<gene>
    <name evidence="2" type="ORF">CB5_LOCUS4769</name>
</gene>
<dbReference type="EMBL" id="LR862141">
    <property type="protein sequence ID" value="CAD1821558.1"/>
    <property type="molecule type" value="Genomic_DNA"/>
</dbReference>
<reference evidence="2" key="1">
    <citation type="submission" date="2020-07" db="EMBL/GenBank/DDBJ databases">
        <authorList>
            <person name="Lin J."/>
        </authorList>
    </citation>
    <scope>NUCLEOTIDE SEQUENCE</scope>
</reference>
<evidence type="ECO:0000313" key="2">
    <source>
        <dbReference type="EMBL" id="CAD1821558.1"/>
    </source>
</evidence>
<feature type="compositionally biased region" description="Polar residues" evidence="1">
    <location>
        <begin position="52"/>
        <end position="83"/>
    </location>
</feature>
<organism evidence="2">
    <name type="scientific">Ananas comosus var. bracteatus</name>
    <name type="common">red pineapple</name>
    <dbReference type="NCBI Taxonomy" id="296719"/>
    <lineage>
        <taxon>Eukaryota</taxon>
        <taxon>Viridiplantae</taxon>
        <taxon>Streptophyta</taxon>
        <taxon>Embryophyta</taxon>
        <taxon>Tracheophyta</taxon>
        <taxon>Spermatophyta</taxon>
        <taxon>Magnoliopsida</taxon>
        <taxon>Liliopsida</taxon>
        <taxon>Poales</taxon>
        <taxon>Bromeliaceae</taxon>
        <taxon>Bromelioideae</taxon>
        <taxon>Ananas</taxon>
    </lineage>
</organism>